<feature type="domain" description="HMA" evidence="1">
    <location>
        <begin position="34"/>
        <end position="100"/>
    </location>
</feature>
<evidence type="ECO:0000313" key="3">
    <source>
        <dbReference type="Proteomes" id="UP001596505"/>
    </source>
</evidence>
<proteinExistence type="predicted"/>
<keyword evidence="3" id="KW-1185">Reference proteome</keyword>
<sequence length="104" mass="11759">MRNKSLIVSVLCIALLATGLFFERDKFSTHANSNKAVFTGVNLSCNRCESRMDNALSKIIGIKEYKMNPEEKTVTVVFNHKVMKAKWIENSLKAAGFNPKDIEY</sequence>
<organism evidence="2 3">
    <name type="scientific">Scopulibacillus cellulosilyticus</name>
    <dbReference type="NCBI Taxonomy" id="2665665"/>
    <lineage>
        <taxon>Bacteria</taxon>
        <taxon>Bacillati</taxon>
        <taxon>Bacillota</taxon>
        <taxon>Bacilli</taxon>
        <taxon>Bacillales</taxon>
        <taxon>Sporolactobacillaceae</taxon>
        <taxon>Scopulibacillus</taxon>
    </lineage>
</organism>
<dbReference type="Proteomes" id="UP001596505">
    <property type="component" value="Unassembled WGS sequence"/>
</dbReference>
<dbReference type="InterPro" id="IPR006121">
    <property type="entry name" value="HMA_dom"/>
</dbReference>
<name>A0ABW2PWV7_9BACL</name>
<dbReference type="RefSeq" id="WP_380966670.1">
    <property type="nucleotide sequence ID" value="NZ_JBHTCO010000016.1"/>
</dbReference>
<dbReference type="InterPro" id="IPR036163">
    <property type="entry name" value="HMA_dom_sf"/>
</dbReference>
<evidence type="ECO:0000313" key="2">
    <source>
        <dbReference type="EMBL" id="MFC7393887.1"/>
    </source>
</evidence>
<accession>A0ABW2PWV7</accession>
<comment type="caution">
    <text evidence="2">The sequence shown here is derived from an EMBL/GenBank/DDBJ whole genome shotgun (WGS) entry which is preliminary data.</text>
</comment>
<dbReference type="PROSITE" id="PS50846">
    <property type="entry name" value="HMA_2"/>
    <property type="match status" value="1"/>
</dbReference>
<evidence type="ECO:0000259" key="1">
    <source>
        <dbReference type="PROSITE" id="PS50846"/>
    </source>
</evidence>
<dbReference type="Pfam" id="PF00403">
    <property type="entry name" value="HMA"/>
    <property type="match status" value="1"/>
</dbReference>
<gene>
    <name evidence="2" type="ORF">ACFQRG_13070</name>
</gene>
<protein>
    <submittedName>
        <fullName evidence="2">Heavy-metal-associated domain-containing protein</fullName>
    </submittedName>
</protein>
<dbReference type="Gene3D" id="3.30.70.100">
    <property type="match status" value="1"/>
</dbReference>
<dbReference type="EMBL" id="JBHTCO010000016">
    <property type="protein sequence ID" value="MFC7393887.1"/>
    <property type="molecule type" value="Genomic_DNA"/>
</dbReference>
<dbReference type="SUPFAM" id="SSF55008">
    <property type="entry name" value="HMA, heavy metal-associated domain"/>
    <property type="match status" value="1"/>
</dbReference>
<dbReference type="CDD" id="cd00371">
    <property type="entry name" value="HMA"/>
    <property type="match status" value="1"/>
</dbReference>
<reference evidence="3" key="1">
    <citation type="journal article" date="2019" name="Int. J. Syst. Evol. Microbiol.">
        <title>The Global Catalogue of Microorganisms (GCM) 10K type strain sequencing project: providing services to taxonomists for standard genome sequencing and annotation.</title>
        <authorList>
            <consortium name="The Broad Institute Genomics Platform"/>
            <consortium name="The Broad Institute Genome Sequencing Center for Infectious Disease"/>
            <person name="Wu L."/>
            <person name="Ma J."/>
        </authorList>
    </citation>
    <scope>NUCLEOTIDE SEQUENCE [LARGE SCALE GENOMIC DNA]</scope>
    <source>
        <strain evidence="3">CGMCC 1.16305</strain>
    </source>
</reference>